<dbReference type="Gene3D" id="1.20.1560.10">
    <property type="entry name" value="ABC transporter type 1, transmembrane domain"/>
    <property type="match status" value="1"/>
</dbReference>
<evidence type="ECO:0000313" key="5">
    <source>
        <dbReference type="Proteomes" id="UP001141806"/>
    </source>
</evidence>
<dbReference type="Proteomes" id="UP001141806">
    <property type="component" value="Unassembled WGS sequence"/>
</dbReference>
<sequence length="245" mass="27340">MIVGIIFIIGSGLAMPLMTLVFGQIIDSFGSSSDSPQVIHSIAKTFALDKCTGKKCYLIGAKQLWIVWGDTPTYWNWRALPESRFSEVAELLNVCWLEFPPAEVSVKLAAAGSSGGNSGEEEVKAVYLNPIGRQRRQFGVYRRIGLFSRSLRFGHAMRPQEPVVDTADQQPQQDRQIPKERGDGWMEIELGEFFNEKGENGDVEMSLMEVKGGNWKGGLIIQGIRIELRLKKAKGKLVIHMGLFH</sequence>
<evidence type="ECO:0000313" key="4">
    <source>
        <dbReference type="EMBL" id="KAJ4969194.1"/>
    </source>
</evidence>
<comment type="caution">
    <text evidence="4">The sequence shown here is derived from an EMBL/GenBank/DDBJ whole genome shotgun (WGS) entry which is preliminary data.</text>
</comment>
<proteinExistence type="predicted"/>
<dbReference type="PANTHER" id="PTHR32278:SF111">
    <property type="entry name" value="F-BOX PROTEIN PP2-B12-RELATED"/>
    <property type="match status" value="1"/>
</dbReference>
<keyword evidence="5" id="KW-1185">Reference proteome</keyword>
<keyword evidence="3" id="KW-0472">Membrane</keyword>
<dbReference type="GO" id="GO:0005524">
    <property type="term" value="F:ATP binding"/>
    <property type="evidence" value="ECO:0007669"/>
    <property type="project" value="InterPro"/>
</dbReference>
<keyword evidence="1" id="KW-0812">Transmembrane</keyword>
<dbReference type="PANTHER" id="PTHR32278">
    <property type="entry name" value="F-BOX DOMAIN-CONTAINING PROTEIN"/>
    <property type="match status" value="1"/>
</dbReference>
<accession>A0A9Q0QRN0</accession>
<evidence type="ECO:0000256" key="2">
    <source>
        <dbReference type="ARBA" id="ARBA00022989"/>
    </source>
</evidence>
<organism evidence="4 5">
    <name type="scientific">Protea cynaroides</name>
    <dbReference type="NCBI Taxonomy" id="273540"/>
    <lineage>
        <taxon>Eukaryota</taxon>
        <taxon>Viridiplantae</taxon>
        <taxon>Streptophyta</taxon>
        <taxon>Embryophyta</taxon>
        <taxon>Tracheophyta</taxon>
        <taxon>Spermatophyta</taxon>
        <taxon>Magnoliopsida</taxon>
        <taxon>Proteales</taxon>
        <taxon>Proteaceae</taxon>
        <taxon>Protea</taxon>
    </lineage>
</organism>
<protein>
    <submittedName>
        <fullName evidence="4">Uncharacterized protein</fullName>
    </submittedName>
</protein>
<dbReference type="EMBL" id="JAMYWD010000006">
    <property type="protein sequence ID" value="KAJ4969194.1"/>
    <property type="molecule type" value="Genomic_DNA"/>
</dbReference>
<dbReference type="InterPro" id="IPR025886">
    <property type="entry name" value="PP2-like"/>
</dbReference>
<gene>
    <name evidence="4" type="ORF">NE237_015895</name>
</gene>
<dbReference type="InterPro" id="IPR036640">
    <property type="entry name" value="ABC1_TM_sf"/>
</dbReference>
<evidence type="ECO:0000256" key="1">
    <source>
        <dbReference type="ARBA" id="ARBA00022692"/>
    </source>
</evidence>
<dbReference type="OrthoDB" id="1918565at2759"/>
<evidence type="ECO:0000256" key="3">
    <source>
        <dbReference type="ARBA" id="ARBA00023136"/>
    </source>
</evidence>
<name>A0A9Q0QRN0_9MAGN</name>
<dbReference type="Pfam" id="PF14299">
    <property type="entry name" value="PP2"/>
    <property type="match status" value="1"/>
</dbReference>
<keyword evidence="2" id="KW-1133">Transmembrane helix</keyword>
<dbReference type="AlphaFoldDB" id="A0A9Q0QRN0"/>
<reference evidence="4" key="1">
    <citation type="journal article" date="2023" name="Plant J.">
        <title>The genome of the king protea, Protea cynaroides.</title>
        <authorList>
            <person name="Chang J."/>
            <person name="Duong T.A."/>
            <person name="Schoeman C."/>
            <person name="Ma X."/>
            <person name="Roodt D."/>
            <person name="Barker N."/>
            <person name="Li Z."/>
            <person name="Van de Peer Y."/>
            <person name="Mizrachi E."/>
        </authorList>
    </citation>
    <scope>NUCLEOTIDE SEQUENCE</scope>
    <source>
        <tissue evidence="4">Young leaves</tissue>
    </source>
</reference>
<dbReference type="GO" id="GO:0016020">
    <property type="term" value="C:membrane"/>
    <property type="evidence" value="ECO:0007669"/>
    <property type="project" value="InterPro"/>
</dbReference>